<dbReference type="RefSeq" id="WP_367887270.1">
    <property type="nucleotide sequence ID" value="NZ_CP130612.1"/>
</dbReference>
<evidence type="ECO:0000313" key="13">
    <source>
        <dbReference type="Proteomes" id="UP001229955"/>
    </source>
</evidence>
<evidence type="ECO:0000313" key="11">
    <source>
        <dbReference type="EMBL" id="WKW11572.1"/>
    </source>
</evidence>
<keyword evidence="3" id="KW-0050">Antiport</keyword>
<keyword evidence="2" id="KW-0813">Transport</keyword>
<evidence type="ECO:0000256" key="2">
    <source>
        <dbReference type="ARBA" id="ARBA00022448"/>
    </source>
</evidence>
<dbReference type="InterPro" id="IPR048279">
    <property type="entry name" value="MdtK-like"/>
</dbReference>
<evidence type="ECO:0000256" key="10">
    <source>
        <dbReference type="SAM" id="Phobius"/>
    </source>
</evidence>
<dbReference type="GO" id="GO:0015297">
    <property type="term" value="F:antiporter activity"/>
    <property type="evidence" value="ECO:0007669"/>
    <property type="project" value="UniProtKB-KW"/>
</dbReference>
<feature type="transmembrane region" description="Helical" evidence="10">
    <location>
        <begin position="161"/>
        <end position="182"/>
    </location>
</feature>
<accession>A0AA49JYN6</accession>
<dbReference type="PIRSF" id="PIRSF006603">
    <property type="entry name" value="DinF"/>
    <property type="match status" value="1"/>
</dbReference>
<dbReference type="PANTHER" id="PTHR43298:SF2">
    <property type="entry name" value="FMN_FAD EXPORTER YEEO-RELATED"/>
    <property type="match status" value="1"/>
</dbReference>
<dbReference type="Proteomes" id="UP001229955">
    <property type="component" value="Chromosome"/>
</dbReference>
<feature type="transmembrane region" description="Helical" evidence="10">
    <location>
        <begin position="441"/>
        <end position="465"/>
    </location>
</feature>
<dbReference type="CDD" id="cd13139">
    <property type="entry name" value="MATE_like_14"/>
    <property type="match status" value="1"/>
</dbReference>
<feature type="transmembrane region" description="Helical" evidence="10">
    <location>
        <begin position="221"/>
        <end position="241"/>
    </location>
</feature>
<dbReference type="GO" id="GO:0005886">
    <property type="term" value="C:plasma membrane"/>
    <property type="evidence" value="ECO:0007669"/>
    <property type="project" value="UniProtKB-SubCell"/>
</dbReference>
<evidence type="ECO:0000256" key="3">
    <source>
        <dbReference type="ARBA" id="ARBA00022449"/>
    </source>
</evidence>
<feature type="transmembrane region" description="Helical" evidence="10">
    <location>
        <begin position="415"/>
        <end position="435"/>
    </location>
</feature>
<keyword evidence="8 10" id="KW-0472">Membrane</keyword>
<proteinExistence type="predicted"/>
<dbReference type="GO" id="GO:0006811">
    <property type="term" value="P:monoatomic ion transport"/>
    <property type="evidence" value="ECO:0007669"/>
    <property type="project" value="UniProtKB-KW"/>
</dbReference>
<evidence type="ECO:0000256" key="9">
    <source>
        <dbReference type="ARBA" id="ARBA00031636"/>
    </source>
</evidence>
<feature type="transmembrane region" description="Helical" evidence="10">
    <location>
        <begin position="309"/>
        <end position="332"/>
    </location>
</feature>
<dbReference type="NCBIfam" id="TIGR00797">
    <property type="entry name" value="matE"/>
    <property type="match status" value="1"/>
</dbReference>
<evidence type="ECO:0000256" key="5">
    <source>
        <dbReference type="ARBA" id="ARBA00022692"/>
    </source>
</evidence>
<feature type="transmembrane region" description="Helical" evidence="10">
    <location>
        <begin position="385"/>
        <end position="403"/>
    </location>
</feature>
<protein>
    <recommendedName>
        <fullName evidence="9">Multidrug-efflux transporter</fullName>
    </recommendedName>
</protein>
<dbReference type="EMBL" id="CP130613">
    <property type="protein sequence ID" value="WKW14482.1"/>
    <property type="molecule type" value="Genomic_DNA"/>
</dbReference>
<evidence type="ECO:0000256" key="8">
    <source>
        <dbReference type="ARBA" id="ARBA00023136"/>
    </source>
</evidence>
<organism evidence="11">
    <name type="scientific">Pseudogemmatithrix spongiicola</name>
    <dbReference type="NCBI Taxonomy" id="3062599"/>
    <lineage>
        <taxon>Bacteria</taxon>
        <taxon>Pseudomonadati</taxon>
        <taxon>Gemmatimonadota</taxon>
        <taxon>Gemmatimonadia</taxon>
        <taxon>Gemmatimonadales</taxon>
        <taxon>Gemmatimonadaceae</taxon>
        <taxon>Pseudogemmatithrix</taxon>
    </lineage>
</organism>
<reference evidence="11" key="1">
    <citation type="submission" date="2023-07" db="EMBL/GenBank/DDBJ databases">
        <authorList>
            <person name="Haufschild T."/>
            <person name="Kallscheuer N."/>
            <person name="Hammer J."/>
            <person name="Kohn T."/>
            <person name="Kabuu M."/>
            <person name="Jogler M."/>
            <person name="Wohfarth N."/>
            <person name="Heuer A."/>
            <person name="Rohde M."/>
            <person name="van Teeseling M.C.F."/>
            <person name="Jogler C."/>
        </authorList>
    </citation>
    <scope>NUCLEOTIDE SEQUENCE</scope>
    <source>
        <strain evidence="11">Strain 138</strain>
        <strain evidence="12">Strain 318</strain>
    </source>
</reference>
<evidence type="ECO:0000256" key="6">
    <source>
        <dbReference type="ARBA" id="ARBA00022989"/>
    </source>
</evidence>
<feature type="transmembrane region" description="Helical" evidence="10">
    <location>
        <begin position="86"/>
        <end position="108"/>
    </location>
</feature>
<accession>A0AA49JT78</accession>
<keyword evidence="13" id="KW-1185">Reference proteome</keyword>
<name>A0AA49JT78_9BACT</name>
<evidence type="ECO:0000256" key="7">
    <source>
        <dbReference type="ARBA" id="ARBA00023065"/>
    </source>
</evidence>
<keyword evidence="4" id="KW-1003">Cell membrane</keyword>
<comment type="subcellular location">
    <subcellularLocation>
        <location evidence="1">Cell membrane</location>
        <topology evidence="1">Multi-pass membrane protein</topology>
    </subcellularLocation>
</comment>
<feature type="transmembrane region" description="Helical" evidence="10">
    <location>
        <begin position="285"/>
        <end position="303"/>
    </location>
</feature>
<dbReference type="GO" id="GO:0042910">
    <property type="term" value="F:xenobiotic transmembrane transporter activity"/>
    <property type="evidence" value="ECO:0007669"/>
    <property type="project" value="InterPro"/>
</dbReference>
<dbReference type="AlphaFoldDB" id="A0AA49JT78"/>
<evidence type="ECO:0000313" key="12">
    <source>
        <dbReference type="EMBL" id="WKW14482.1"/>
    </source>
</evidence>
<dbReference type="EMBL" id="CP130612">
    <property type="protein sequence ID" value="WKW11572.1"/>
    <property type="molecule type" value="Genomic_DNA"/>
</dbReference>
<feature type="transmembrane region" description="Helical" evidence="10">
    <location>
        <begin position="194"/>
        <end position="215"/>
    </location>
</feature>
<dbReference type="InterPro" id="IPR050222">
    <property type="entry name" value="MATE_MdtK"/>
</dbReference>
<keyword evidence="5 10" id="KW-0812">Transmembrane</keyword>
<dbReference type="PANTHER" id="PTHR43298">
    <property type="entry name" value="MULTIDRUG RESISTANCE PROTEIN NORM-RELATED"/>
    <property type="match status" value="1"/>
</dbReference>
<gene>
    <name evidence="11" type="ORF">Strain138_000827</name>
    <name evidence="12" type="ORF">Strain318_000827</name>
</gene>
<keyword evidence="6 10" id="KW-1133">Transmembrane helix</keyword>
<evidence type="ECO:0000256" key="1">
    <source>
        <dbReference type="ARBA" id="ARBA00004651"/>
    </source>
</evidence>
<feature type="transmembrane region" description="Helical" evidence="10">
    <location>
        <begin position="344"/>
        <end position="365"/>
    </location>
</feature>
<sequence length="475" mass="50390">MHSSPESTAAPAPASSGLWRDIRDAIRGAEHDYTQGPIGRAIFLLAVPMVLEMSMESIFAVVDAFFVGRLGPAAVATIGLTESLMVVIYTVAMGLSIGATATVARRIGEKDPDAAARATVQALLLGLLLSSVLGVLGAIFAPDLLALMGADAEVLAVGTGFARVSLAANGAVFLLFLVNAAFRGAGDAAVAMRVLMLGNAINIVLDPLLIFGVGFFPELGLVGAAWATFIGRAIGFLWALWHLSTGEGNLHVHKHHLGVEPATMFSIAKLSGWGTVQVALSSMSWIWLVRLTSTFGAAAVAGYTISIRILLFALMPAYGVGAAAATMVGQALGAENPDRAERSVWVAARINMLVLGLTGVAFWIFAPTMVSWFSEAADVRAVASYALRVMSLGFPLYALGMVLEQSFNGAGDTRTPSWINFFVFWVLQIPLAWWMSQRTDLGFRGVFIAVPMAYSALAIVSAILFRRGRWKVKQV</sequence>
<dbReference type="InterPro" id="IPR002528">
    <property type="entry name" value="MATE_fam"/>
</dbReference>
<dbReference type="KEGG" id="pspc:Strain318_000827"/>
<dbReference type="Pfam" id="PF01554">
    <property type="entry name" value="MatE"/>
    <property type="match status" value="2"/>
</dbReference>
<feature type="transmembrane region" description="Helical" evidence="10">
    <location>
        <begin position="120"/>
        <end position="141"/>
    </location>
</feature>
<keyword evidence="7" id="KW-0406">Ion transport</keyword>
<evidence type="ECO:0000256" key="4">
    <source>
        <dbReference type="ARBA" id="ARBA00022475"/>
    </source>
</evidence>